<name>A0A931IFE1_9NOCA</name>
<feature type="signal peptide" evidence="1">
    <location>
        <begin position="1"/>
        <end position="20"/>
    </location>
</feature>
<reference evidence="3" key="1">
    <citation type="submission" date="2020-11" db="EMBL/GenBank/DDBJ databases">
        <title>Nocardia NEAU-351.nov., a novel actinomycete isolated from the cow dung.</title>
        <authorList>
            <person name="Zhang X."/>
        </authorList>
    </citation>
    <scope>NUCLEOTIDE SEQUENCE</scope>
    <source>
        <strain evidence="3">NEAU-351</strain>
    </source>
</reference>
<dbReference type="PANTHER" id="PTHR43798:SF5">
    <property type="entry name" value="MONOACYLGLYCEROL LIPASE ABHD6"/>
    <property type="match status" value="1"/>
</dbReference>
<gene>
    <name evidence="3" type="ORF">IT779_29595</name>
</gene>
<dbReference type="Gene3D" id="3.40.50.1820">
    <property type="entry name" value="alpha/beta hydrolase"/>
    <property type="match status" value="1"/>
</dbReference>
<keyword evidence="4" id="KW-1185">Reference proteome</keyword>
<organism evidence="3 4">
    <name type="scientific">Nocardia bovistercoris</name>
    <dbReference type="NCBI Taxonomy" id="2785916"/>
    <lineage>
        <taxon>Bacteria</taxon>
        <taxon>Bacillati</taxon>
        <taxon>Actinomycetota</taxon>
        <taxon>Actinomycetes</taxon>
        <taxon>Mycobacteriales</taxon>
        <taxon>Nocardiaceae</taxon>
        <taxon>Nocardia</taxon>
    </lineage>
</organism>
<protein>
    <submittedName>
        <fullName evidence="3">Alpha/beta fold hydrolase</fullName>
    </submittedName>
</protein>
<feature type="chain" id="PRO_5037848701" evidence="1">
    <location>
        <begin position="21"/>
        <end position="292"/>
    </location>
</feature>
<keyword evidence="3" id="KW-0378">Hydrolase</keyword>
<dbReference type="AlphaFoldDB" id="A0A931IFE1"/>
<dbReference type="GO" id="GO:0046464">
    <property type="term" value="P:acylglycerol catabolic process"/>
    <property type="evidence" value="ECO:0007669"/>
    <property type="project" value="TreeGrafter"/>
</dbReference>
<comment type="caution">
    <text evidence="3">The sequence shown here is derived from an EMBL/GenBank/DDBJ whole genome shotgun (WGS) entry which is preliminary data.</text>
</comment>
<feature type="domain" description="AB hydrolase-1" evidence="2">
    <location>
        <begin position="50"/>
        <end position="280"/>
    </location>
</feature>
<evidence type="ECO:0000313" key="4">
    <source>
        <dbReference type="Proteomes" id="UP000655751"/>
    </source>
</evidence>
<sequence length="292" mass="31377">MIAAVSAVLCAGHATEVATAAPNHAQEHTVHLADGDIHVVTEGPPDASAVVLVHGSAGSTAWWDPVLPWLTDRYVVRIDLLGHGGSAKPDNGYSIAEQARRVGEVLDHLDIRHAVFAGHSSGGYVITALAEQRRELVTAIALIGTGPRLDAFTDNGPAGTLLLIPAIGQPLWPLLPDAAIRGSLSSAFTPGVEIPQRIVTDVRAMTYRSLTATSDASDVYLRERPEPDRLVDLGLPTTVIYGTSDRRWRPSSFQDYSRIPDVRIETVDCGHTPMIEKPDATGTLLRDFVEKH</sequence>
<dbReference type="GO" id="GO:0016020">
    <property type="term" value="C:membrane"/>
    <property type="evidence" value="ECO:0007669"/>
    <property type="project" value="TreeGrafter"/>
</dbReference>
<keyword evidence="1" id="KW-0732">Signal</keyword>
<accession>A0A931IFE1</accession>
<proteinExistence type="predicted"/>
<evidence type="ECO:0000256" key="1">
    <source>
        <dbReference type="SAM" id="SignalP"/>
    </source>
</evidence>
<dbReference type="Proteomes" id="UP000655751">
    <property type="component" value="Unassembled WGS sequence"/>
</dbReference>
<dbReference type="GO" id="GO:0047372">
    <property type="term" value="F:monoacylglycerol lipase activity"/>
    <property type="evidence" value="ECO:0007669"/>
    <property type="project" value="TreeGrafter"/>
</dbReference>
<evidence type="ECO:0000313" key="3">
    <source>
        <dbReference type="EMBL" id="MBH0780434.1"/>
    </source>
</evidence>
<dbReference type="Pfam" id="PF12697">
    <property type="entry name" value="Abhydrolase_6"/>
    <property type="match status" value="1"/>
</dbReference>
<dbReference type="PANTHER" id="PTHR43798">
    <property type="entry name" value="MONOACYLGLYCEROL LIPASE"/>
    <property type="match status" value="1"/>
</dbReference>
<dbReference type="InterPro" id="IPR000073">
    <property type="entry name" value="AB_hydrolase_1"/>
</dbReference>
<dbReference type="InterPro" id="IPR050266">
    <property type="entry name" value="AB_hydrolase_sf"/>
</dbReference>
<dbReference type="SUPFAM" id="SSF53474">
    <property type="entry name" value="alpha/beta-Hydrolases"/>
    <property type="match status" value="1"/>
</dbReference>
<dbReference type="InterPro" id="IPR029058">
    <property type="entry name" value="AB_hydrolase_fold"/>
</dbReference>
<dbReference type="EMBL" id="JADMLG010000015">
    <property type="protein sequence ID" value="MBH0780434.1"/>
    <property type="molecule type" value="Genomic_DNA"/>
</dbReference>
<evidence type="ECO:0000259" key="2">
    <source>
        <dbReference type="Pfam" id="PF12697"/>
    </source>
</evidence>